<evidence type="ECO:0000256" key="5">
    <source>
        <dbReference type="ARBA" id="ARBA00022536"/>
    </source>
</evidence>
<feature type="domain" description="EGF-like" evidence="14">
    <location>
        <begin position="681"/>
        <end position="719"/>
    </location>
</feature>
<evidence type="ECO:0000256" key="1">
    <source>
        <dbReference type="ARBA" id="ARBA00004496"/>
    </source>
</evidence>
<accession>A0A9X0CNY4</accession>
<dbReference type="FunFam" id="2.10.25.10:FF:000472">
    <property type="entry name" value="Uncharacterized protein, isoform A"/>
    <property type="match status" value="2"/>
</dbReference>
<feature type="disulfide bond" evidence="11">
    <location>
        <begin position="409"/>
        <end position="418"/>
    </location>
</feature>
<feature type="disulfide bond" evidence="11">
    <location>
        <begin position="849"/>
        <end position="858"/>
    </location>
</feature>
<feature type="disulfide bond" evidence="11">
    <location>
        <begin position="748"/>
        <end position="757"/>
    </location>
</feature>
<feature type="domain" description="EGF-like" evidence="14">
    <location>
        <begin position="494"/>
        <end position="530"/>
    </location>
</feature>
<reference evidence="15" key="1">
    <citation type="submission" date="2023-01" db="EMBL/GenBank/DDBJ databases">
        <title>Genome assembly of the deep-sea coral Lophelia pertusa.</title>
        <authorList>
            <person name="Herrera S."/>
            <person name="Cordes E."/>
        </authorList>
    </citation>
    <scope>NUCLEOTIDE SEQUENCE</scope>
    <source>
        <strain evidence="15">USNM1676648</strain>
        <tissue evidence="15">Polyp</tissue>
    </source>
</reference>
<feature type="domain" description="EGF-like" evidence="14">
    <location>
        <begin position="307"/>
        <end position="345"/>
    </location>
</feature>
<feature type="domain" description="EGF-like" evidence="14">
    <location>
        <begin position="383"/>
        <end position="419"/>
    </location>
</feature>
<dbReference type="InterPro" id="IPR009030">
    <property type="entry name" value="Growth_fac_rcpt_cys_sf"/>
</dbReference>
<comment type="subcellular location">
    <subcellularLocation>
        <location evidence="1">Cytoplasm</location>
    </subcellularLocation>
    <subcellularLocation>
        <location evidence="2">Secreted</location>
    </subcellularLocation>
</comment>
<dbReference type="Pfam" id="PF13385">
    <property type="entry name" value="Laminin_G_3"/>
    <property type="match status" value="1"/>
</dbReference>
<comment type="caution">
    <text evidence="11">Lacks conserved residue(s) required for the propagation of feature annotation.</text>
</comment>
<evidence type="ECO:0000313" key="16">
    <source>
        <dbReference type="Proteomes" id="UP001163046"/>
    </source>
</evidence>
<dbReference type="PANTHER" id="PTHR24033:SF151">
    <property type="entry name" value="NOTCH 2"/>
    <property type="match status" value="1"/>
</dbReference>
<feature type="disulfide bond" evidence="11">
    <location>
        <begin position="446"/>
        <end position="455"/>
    </location>
</feature>
<feature type="disulfide bond" evidence="11">
    <location>
        <begin position="970"/>
        <end position="979"/>
    </location>
</feature>
<dbReference type="InterPro" id="IPR001881">
    <property type="entry name" value="EGF-like_Ca-bd_dom"/>
</dbReference>
<evidence type="ECO:0000256" key="10">
    <source>
        <dbReference type="ARBA" id="ARBA00023180"/>
    </source>
</evidence>
<feature type="disulfide bond" evidence="11">
    <location>
        <begin position="785"/>
        <end position="794"/>
    </location>
</feature>
<dbReference type="GO" id="GO:0000902">
    <property type="term" value="P:cell morphogenesis"/>
    <property type="evidence" value="ECO:0007669"/>
    <property type="project" value="UniProtKB-ARBA"/>
</dbReference>
<feature type="disulfide bond" evidence="11">
    <location>
        <begin position="483"/>
        <end position="492"/>
    </location>
</feature>
<dbReference type="InterPro" id="IPR013032">
    <property type="entry name" value="EGF-like_CS"/>
</dbReference>
<sequence length="2426" mass="265352">MFHDLVRLLLVVVFIIIAQQVSARDVTQKHGVESNNSTKTTNIPKNRTAHDNNKFDKNAKIPGKRFAKSRKNRGLSLAALAGLDRAALGINPLTVPYGTRLASLGYQQAPTLQQLPQYRGLVPATGGLIQNAAALRLPYGIQLARLLPALNLYRSRLQLPNNGGMATDVHVYKGPNRLKYNSIPLKPDLEQQELMSNGLNLPALLQLNSAGDQGLSELADENEADLDELEPNKCHPNPCMNGGSCTGLQFDYECTCPHGFHGKSCDEKRTSCSQNPCRNDGHCIETSSGSYDCICKPGFSGTTCAATQNKCLQNPCDNGGTCIDSMGGAGYECRCPVGYKGINCEERNPCQPGTCENGGTCFETESGFKCLCRLGYSGKSCSVRHSCQPNVCKNGAKCIEHDSGFKCICPSGYKGSYCDELDHCRPNPCKHGGDCVETENGFKCHCEAQYQGLRCEDLNMCIPNPCKNGGQCLGYEGGHKCMCLPGYKGESCDEKNSCEPNPCHNGGGCSQQGDHYKCSCRRGYTGDQCKMVDSCLSNPCQHGGTCKAEEGGFVCTCPASYRGTFCNEKEPCHPNPCHNGGKCLSTSDGFVCRCATGYRGETCTEEDECQPNPCLNGGRCMAHYFGGGFDCECPMGYRGISCQDKDPCRPDPCGHGGFCTEIGGGFVCNCTLGFKGSTCQEIDQCRPNPCQHGGYCREVVGGPGFACQCIPGYQGSRCEEKDRCHPNPCMHDGMCMEINDELGFLCNCTAGYRGSHCQEMDPCRPNPCLNSGACLHTDEGFVCNCSRGFKGQHCQERDLCKPNPCQFGNKCHQTGVDSYQCVKNLCNPSPCQHDGRCIEVNDEDYLCACKAGYTGKNCVELDLCHPNPCLNGGKCSRTEFGGYKCACAPGYGGTNCTVFVNEENADGRHNVPVFHTTVLPNNLKAASPTHAVTGLALQANNKPTEAVCSPNPCQNGGSCSKNGHSFDCSCTKGFKGKHCQINNPCIPNPCNNGGTCLLGEEGNYVCRCPAAFAGATCEEATKVQRLRLKPHMDYCTPNPCKNRGVCVVEEGKGYSCACEPGFTGFHCQQDHCIPNPCRNHGLCVRDKASRFKCNCHNGFLGRNCEINSCLPNPCKNDGLCVTVRGKGYQCKCRDGFNGPHCESNPCYPNPCNNGGSCLVFYTVYLCKCPRAYRGTRCNVLSPEQALAPAPPRVPSSNFISEASPVRKTTQHFKNVGAYKYSSAPKFFPGRGEECQHCDRNAHCVGGHCICKHGFVGDGLDCWVETQRDKDWACLASRARMVERANQGYLNASAGLDTLATTVNDDSGSDNSGVLANGAQIVPHGGKCGNAANLLGGDVLLDGAHFDRIPRDGITISTWVKLDTNKGIQSIFDTVGSHSRHKDGQYHFEIENGKVRWFHRNENHDTIFSLLTRPAVREGVWTQITATYSANKQRARVFVNGDLQEEVKGQGLLSLDWGGKAGIGRHKHEFGNRLLRGMIDEFYIFPCELPRLEVLVLMRHCRVYFTNQHKKVTEEPSTTRGSTAIMTPPTSGQRKNGPVPLHQLQQLHPAVSQSIPSITPAYQRKPPPTDFVASNLQQILASLTAEEPHRPEIHPSMLYRPVQGYVAPPPQDKPKMPYRPAAYTNVKPLTSSSQHVPQIWSANMWANHPPGVVTPFAAQASIRHETPARMQPVNTNRPPNVATPFVAQASIRHETPARMQPVNTNRPPNVAIPFVAQASIRHETPARMQPVNINRPPNVATPFSAQASFRQDTPASMQQVNINRPPNVATPFSAQASFWHETPVRIQPVNTNTLPNVATPFSAQASFRHETPASVQQIKTNRPPIDAATFSAEALEKVSASRPPVGVTQVNTVQGQRVPFRQNVAGQLQRLNALSSQGGPSRQYQNQGTKVLQQKGSSAILNYAEQFHTPIIWHIPLGNTRKALPGRFQKPFYTASPIAPTGQRILGQMNAVQGALVRNRTAGSIQNPYVVPIRQPFLSQKPLVQKQRIGFMPPLRIQNNINPQSGGPKSQVATSLQRQQQQQQSLAYKMALLDQPNHAPQSNVPGPSPWQKQMPSTQQATLTQKQLPPSRPYYANYYPKPPYSPNVQHRLLIPLARMQTPSKGPLAPASQKPPQGIPQRQTAPFSPHFIYGQNSWPWGAWKHQASPIVQASSRSSSFPRPQAYSNNIPSYHPSAGLIPNLPASPYTVSPQVLLYSYHYPKTIINPLTRITTNLKGDNMKGSFLQRLTQQISSAAFNSKPGEATTSINPTVTGQTKGTVTIAQSNKGPYGSKQLAQIPYAPYYRLLTGSTRTPQSQGVLVGPLIKPFQGRQQDQTGQLTSPPLVTSQTAWKFPNVAYPNAKVITQPQRTVYKQLPSVADRKSQLTKGLLNRPIYIETVPFQLYYQLQNLPSLNTQSGTQRYLSSVLNDILRLRYGKRKKKRKRKNVE</sequence>
<feature type="disulfide bond" evidence="11">
    <location>
        <begin position="295"/>
        <end position="304"/>
    </location>
</feature>
<dbReference type="InterPro" id="IPR051830">
    <property type="entry name" value="NOTCH_homolog"/>
</dbReference>
<feature type="disulfide bond" evidence="11">
    <location>
        <begin position="1058"/>
        <end position="1067"/>
    </location>
</feature>
<dbReference type="FunFam" id="2.10.25.10:FF:000255">
    <property type="entry name" value="Sushi, nidogen and EGF-like domains 1"/>
    <property type="match status" value="2"/>
</dbReference>
<keyword evidence="6 13" id="KW-0732">Signal</keyword>
<keyword evidence="16" id="KW-1185">Reference proteome</keyword>
<feature type="disulfide bond" evidence="11">
    <location>
        <begin position="614"/>
        <end position="631"/>
    </location>
</feature>
<feature type="chain" id="PRO_5040765701" description="EGF-like domain-containing protein" evidence="13">
    <location>
        <begin position="24"/>
        <end position="2426"/>
    </location>
</feature>
<evidence type="ECO:0000313" key="15">
    <source>
        <dbReference type="EMBL" id="KAJ7365638.1"/>
    </source>
</evidence>
<dbReference type="PROSITE" id="PS01186">
    <property type="entry name" value="EGF_2"/>
    <property type="match status" value="18"/>
</dbReference>
<dbReference type="FunFam" id="2.10.25.10:FF:000425">
    <property type="entry name" value="Eyes shut homolog"/>
    <property type="match status" value="1"/>
</dbReference>
<feature type="disulfide bond" evidence="11">
    <location>
        <begin position="372"/>
        <end position="381"/>
    </location>
</feature>
<dbReference type="GO" id="GO:0005576">
    <property type="term" value="C:extracellular region"/>
    <property type="evidence" value="ECO:0007669"/>
    <property type="project" value="UniProtKB-SubCell"/>
</dbReference>
<feature type="domain" description="EGF-like" evidence="14">
    <location>
        <begin position="822"/>
        <end position="859"/>
    </location>
</feature>
<gene>
    <name evidence="15" type="ORF">OS493_002350</name>
</gene>
<feature type="signal peptide" evidence="13">
    <location>
        <begin position="1"/>
        <end position="23"/>
    </location>
</feature>
<dbReference type="FunFam" id="2.10.25.10:FF:000066">
    <property type="entry name" value="FAT atypical cadherin 4"/>
    <property type="match status" value="3"/>
</dbReference>
<evidence type="ECO:0000256" key="11">
    <source>
        <dbReference type="PROSITE-ProRule" id="PRU00076"/>
    </source>
</evidence>
<dbReference type="GO" id="GO:0005509">
    <property type="term" value="F:calcium ion binding"/>
    <property type="evidence" value="ECO:0007669"/>
    <property type="project" value="InterPro"/>
</dbReference>
<keyword evidence="7" id="KW-0677">Repeat</keyword>
<feature type="domain" description="EGF-like" evidence="14">
    <location>
        <begin position="268"/>
        <end position="305"/>
    </location>
</feature>
<protein>
    <recommendedName>
        <fullName evidence="14">EGF-like domain-containing protein</fullName>
    </recommendedName>
</protein>
<dbReference type="FunFam" id="2.10.25.10:FF:000230">
    <property type="entry name" value="Delta-like protein"/>
    <property type="match status" value="1"/>
</dbReference>
<keyword evidence="4" id="KW-0964">Secreted</keyword>
<feature type="compositionally biased region" description="Polar residues" evidence="12">
    <location>
        <begin position="2037"/>
        <end position="2066"/>
    </location>
</feature>
<dbReference type="SUPFAM" id="SSF57196">
    <property type="entry name" value="EGF/Laminin"/>
    <property type="match status" value="17"/>
</dbReference>
<feature type="domain" description="EGF-like" evidence="14">
    <location>
        <begin position="720"/>
        <end position="758"/>
    </location>
</feature>
<dbReference type="PROSITE" id="PS00022">
    <property type="entry name" value="EGF_1"/>
    <property type="match status" value="22"/>
</dbReference>
<feature type="compositionally biased region" description="Basic and acidic residues" evidence="12">
    <location>
        <begin position="48"/>
        <end position="59"/>
    </location>
</feature>
<feature type="region of interest" description="Disordered" evidence="12">
    <location>
        <begin position="1512"/>
        <end position="1536"/>
    </location>
</feature>
<evidence type="ECO:0000256" key="2">
    <source>
        <dbReference type="ARBA" id="ARBA00004613"/>
    </source>
</evidence>
<feature type="domain" description="EGF-like" evidence="14">
    <location>
        <begin position="1069"/>
        <end position="1102"/>
    </location>
</feature>
<evidence type="ECO:0000256" key="3">
    <source>
        <dbReference type="ARBA" id="ARBA00022490"/>
    </source>
</evidence>
<name>A0A9X0CNY4_9CNID</name>
<feature type="domain" description="EGF-like" evidence="14">
    <location>
        <begin position="1105"/>
        <end position="1142"/>
    </location>
</feature>
<organism evidence="15 16">
    <name type="scientific">Desmophyllum pertusum</name>
    <dbReference type="NCBI Taxonomy" id="174260"/>
    <lineage>
        <taxon>Eukaryota</taxon>
        <taxon>Metazoa</taxon>
        <taxon>Cnidaria</taxon>
        <taxon>Anthozoa</taxon>
        <taxon>Hexacorallia</taxon>
        <taxon>Scleractinia</taxon>
        <taxon>Caryophylliina</taxon>
        <taxon>Caryophylliidae</taxon>
        <taxon>Desmophyllum</taxon>
    </lineage>
</organism>
<dbReference type="GO" id="GO:0042063">
    <property type="term" value="P:gliogenesis"/>
    <property type="evidence" value="ECO:0007669"/>
    <property type="project" value="UniProtKB-ARBA"/>
</dbReference>
<feature type="domain" description="EGF-like" evidence="14">
    <location>
        <begin position="759"/>
        <end position="795"/>
    </location>
</feature>
<keyword evidence="10" id="KW-0325">Glycoprotein</keyword>
<dbReference type="PROSITE" id="PS50026">
    <property type="entry name" value="EGF_3"/>
    <property type="match status" value="23"/>
</dbReference>
<dbReference type="GO" id="GO:0005737">
    <property type="term" value="C:cytoplasm"/>
    <property type="evidence" value="ECO:0007669"/>
    <property type="project" value="UniProtKB-SubCell"/>
</dbReference>
<feature type="disulfide bond" evidence="11">
    <location>
        <begin position="594"/>
        <end position="603"/>
    </location>
</feature>
<dbReference type="GO" id="GO:0048666">
    <property type="term" value="P:neuron development"/>
    <property type="evidence" value="ECO:0007669"/>
    <property type="project" value="UniProtKB-ARBA"/>
</dbReference>
<evidence type="ECO:0000256" key="8">
    <source>
        <dbReference type="ARBA" id="ARBA00022837"/>
    </source>
</evidence>
<feature type="domain" description="EGF-like" evidence="14">
    <location>
        <begin position="644"/>
        <end position="680"/>
    </location>
</feature>
<feature type="region of interest" description="Disordered" evidence="12">
    <location>
        <begin position="27"/>
        <end position="59"/>
    </location>
</feature>
<dbReference type="Gene3D" id="2.60.120.200">
    <property type="match status" value="1"/>
</dbReference>
<dbReference type="GO" id="GO:0005886">
    <property type="term" value="C:plasma membrane"/>
    <property type="evidence" value="ECO:0007669"/>
    <property type="project" value="UniProtKB-ARBA"/>
</dbReference>
<feature type="domain" description="EGF-like" evidence="14">
    <location>
        <begin position="944"/>
        <end position="980"/>
    </location>
</feature>
<keyword evidence="5 11" id="KW-0245">EGF-like domain</keyword>
<dbReference type="InterPro" id="IPR013320">
    <property type="entry name" value="ConA-like_dom_sf"/>
</dbReference>
<feature type="domain" description="EGF-like" evidence="14">
    <location>
        <begin position="605"/>
        <end position="643"/>
    </location>
</feature>
<feature type="domain" description="EGF-like" evidence="14">
    <location>
        <begin position="420"/>
        <end position="456"/>
    </location>
</feature>
<feature type="disulfide bond" evidence="11">
    <location>
        <begin position="633"/>
        <end position="642"/>
    </location>
</feature>
<dbReference type="Pfam" id="PF12661">
    <property type="entry name" value="hEGF"/>
    <property type="match status" value="2"/>
</dbReference>
<evidence type="ECO:0000256" key="6">
    <source>
        <dbReference type="ARBA" id="ARBA00022729"/>
    </source>
</evidence>
<feature type="domain" description="EGF-like" evidence="14">
    <location>
        <begin position="230"/>
        <end position="266"/>
    </location>
</feature>
<evidence type="ECO:0000256" key="12">
    <source>
        <dbReference type="SAM" id="MobiDB-lite"/>
    </source>
</evidence>
<dbReference type="Proteomes" id="UP001163046">
    <property type="component" value="Unassembled WGS sequence"/>
</dbReference>
<feature type="disulfide bond" evidence="11">
    <location>
        <begin position="1132"/>
        <end position="1141"/>
    </location>
</feature>
<feature type="region of interest" description="Disordered" evidence="12">
    <location>
        <begin position="2035"/>
        <end position="2078"/>
    </location>
</feature>
<feature type="disulfide bond" evidence="11">
    <location>
        <begin position="887"/>
        <end position="896"/>
    </location>
</feature>
<feature type="disulfide bond" evidence="11">
    <location>
        <begin position="690"/>
        <end position="707"/>
    </location>
</feature>
<dbReference type="PANTHER" id="PTHR24033">
    <property type="entry name" value="EGF-LIKE DOMAIN-CONTAINING PROTEIN"/>
    <property type="match status" value="1"/>
</dbReference>
<dbReference type="SMART" id="SM00179">
    <property type="entry name" value="EGF_CA"/>
    <property type="match status" value="22"/>
</dbReference>
<dbReference type="Pfam" id="PF00008">
    <property type="entry name" value="EGF"/>
    <property type="match status" value="13"/>
</dbReference>
<feature type="domain" description="EGF-like" evidence="14">
    <location>
        <begin position="1031"/>
        <end position="1068"/>
    </location>
</feature>
<dbReference type="Pfam" id="PF25024">
    <property type="entry name" value="EGF_TEN"/>
    <property type="match status" value="1"/>
</dbReference>
<feature type="disulfide bond" evidence="11">
    <location>
        <begin position="256"/>
        <end position="265"/>
    </location>
</feature>
<evidence type="ECO:0000256" key="7">
    <source>
        <dbReference type="ARBA" id="ARBA00022737"/>
    </source>
</evidence>
<feature type="disulfide bond" evidence="11">
    <location>
        <begin position="520"/>
        <end position="529"/>
    </location>
</feature>
<feature type="disulfide bond" evidence="11">
    <location>
        <begin position="729"/>
        <end position="746"/>
    </location>
</feature>
<comment type="caution">
    <text evidence="15">The sequence shown here is derived from an EMBL/GenBank/DDBJ whole genome shotgun (WGS) entry which is preliminary data.</text>
</comment>
<dbReference type="SUPFAM" id="SSF57184">
    <property type="entry name" value="Growth factor receptor domain"/>
    <property type="match status" value="2"/>
</dbReference>
<feature type="disulfide bond" evidence="11">
    <location>
        <begin position="1168"/>
        <end position="1177"/>
    </location>
</feature>
<feature type="domain" description="EGF-like" evidence="14">
    <location>
        <begin position="531"/>
        <end position="567"/>
    </location>
</feature>
<feature type="region of interest" description="Disordered" evidence="12">
    <location>
        <begin position="2099"/>
        <end position="2119"/>
    </location>
</feature>
<feature type="domain" description="EGF-like" evidence="14">
    <location>
        <begin position="346"/>
        <end position="382"/>
    </location>
</feature>
<dbReference type="EMBL" id="MU827302">
    <property type="protein sequence ID" value="KAJ7365638.1"/>
    <property type="molecule type" value="Genomic_DNA"/>
</dbReference>
<feature type="domain" description="EGF-like" evidence="14">
    <location>
        <begin position="1143"/>
        <end position="1178"/>
    </location>
</feature>
<dbReference type="SUPFAM" id="SSF49899">
    <property type="entry name" value="Concanavalin A-like lectins/glucanases"/>
    <property type="match status" value="1"/>
</dbReference>
<feature type="domain" description="EGF-like" evidence="14">
    <location>
        <begin position="981"/>
        <end position="1018"/>
    </location>
</feature>
<feature type="disulfide bond" evidence="11">
    <location>
        <begin position="670"/>
        <end position="679"/>
    </location>
</feature>
<dbReference type="FunFam" id="2.10.25.10:FF:000006">
    <property type="entry name" value="Versican core protein-like isoform 1"/>
    <property type="match status" value="1"/>
</dbReference>
<feature type="domain" description="EGF-like" evidence="14">
    <location>
        <begin position="457"/>
        <end position="493"/>
    </location>
</feature>
<keyword evidence="3" id="KW-0963">Cytoplasm</keyword>
<dbReference type="Gene3D" id="2.10.25.10">
    <property type="entry name" value="Laminin"/>
    <property type="match status" value="23"/>
</dbReference>
<feature type="disulfide bond" evidence="11">
    <location>
        <begin position="557"/>
        <end position="566"/>
    </location>
</feature>
<dbReference type="FunFam" id="2.10.25.10:FF:000173">
    <property type="entry name" value="Neurogenic locus notch protein 2"/>
    <property type="match status" value="1"/>
</dbReference>
<feature type="domain" description="EGF-like" evidence="14">
    <location>
        <begin position="568"/>
        <end position="604"/>
    </location>
</feature>
<proteinExistence type="predicted"/>
<feature type="disulfide bond" evidence="11">
    <location>
        <begin position="335"/>
        <end position="344"/>
    </location>
</feature>
<feature type="compositionally biased region" description="Polar residues" evidence="12">
    <location>
        <begin position="1514"/>
        <end position="1533"/>
    </location>
</feature>
<feature type="disulfide bond" evidence="11">
    <location>
        <begin position="316"/>
        <end position="333"/>
    </location>
</feature>
<keyword evidence="9 11" id="KW-1015">Disulfide bond</keyword>
<evidence type="ECO:0000259" key="14">
    <source>
        <dbReference type="PROSITE" id="PS50026"/>
    </source>
</evidence>
<feature type="disulfide bond" evidence="11">
    <location>
        <begin position="1008"/>
        <end position="1017"/>
    </location>
</feature>
<evidence type="ECO:0000256" key="13">
    <source>
        <dbReference type="SAM" id="SignalP"/>
    </source>
</evidence>
<feature type="compositionally biased region" description="Polar residues" evidence="12">
    <location>
        <begin position="33"/>
        <end position="45"/>
    </location>
</feature>
<dbReference type="OrthoDB" id="283575at2759"/>
<feature type="domain" description="EGF-like" evidence="14">
    <location>
        <begin position="860"/>
        <end position="897"/>
    </location>
</feature>
<evidence type="ECO:0000256" key="4">
    <source>
        <dbReference type="ARBA" id="ARBA00022525"/>
    </source>
</evidence>
<dbReference type="InterPro" id="IPR000742">
    <property type="entry name" value="EGF"/>
</dbReference>
<dbReference type="SMART" id="SM00181">
    <property type="entry name" value="EGF"/>
    <property type="match status" value="24"/>
</dbReference>
<dbReference type="CDD" id="cd00054">
    <property type="entry name" value="EGF_CA"/>
    <property type="match status" value="22"/>
</dbReference>
<keyword evidence="8" id="KW-0106">Calcium</keyword>
<evidence type="ECO:0000256" key="9">
    <source>
        <dbReference type="ARBA" id="ARBA00023157"/>
    </source>
</evidence>
<feature type="disulfide bond" evidence="11">
    <location>
        <begin position="709"/>
        <end position="718"/>
    </location>
</feature>